<evidence type="ECO:0000313" key="2">
    <source>
        <dbReference type="EMBL" id="USW58384.1"/>
    </source>
</evidence>
<reference evidence="2" key="1">
    <citation type="submission" date="2022-06" db="EMBL/GenBank/DDBJ databases">
        <title>Complete genome sequences of two strains of the flax pathogen Septoria linicola.</title>
        <authorList>
            <person name="Lapalu N."/>
            <person name="Simon A."/>
            <person name="Demenou B."/>
            <person name="Paumier D."/>
            <person name="Guillot M.-P."/>
            <person name="Gout L."/>
            <person name="Valade R."/>
        </authorList>
    </citation>
    <scope>NUCLEOTIDE SEQUENCE</scope>
    <source>
        <strain evidence="2">SE15195</strain>
    </source>
</reference>
<dbReference type="EMBL" id="CP099428">
    <property type="protein sequence ID" value="USW58384.1"/>
    <property type="molecule type" value="Genomic_DNA"/>
</dbReference>
<feature type="region of interest" description="Disordered" evidence="1">
    <location>
        <begin position="97"/>
        <end position="118"/>
    </location>
</feature>
<gene>
    <name evidence="2" type="ORF">Slin15195_G117030</name>
</gene>
<evidence type="ECO:0000313" key="3">
    <source>
        <dbReference type="Proteomes" id="UP001056384"/>
    </source>
</evidence>
<sequence length="312" mass="34917">MPAPILLLPPPPTRQESLETLLQQITTDKAHPTLKRLLLDSAVSTVHPVLARNRWITINDEDYLRIAPAIAVATRILTGDRAMHFWHALVFGKQVSSDGKGEKSQRMYEDPDGSLPTAEREKVKQMLNELAGLVMFDCEGLNSNTFGRTIHLPERFSSNTPGGIRSLITLRRDLMDDIDLQVRPPYALLRRWFIIAVTLLHEIAHALHAARYGSGAEREFEDDGFIEIGFALEKWLFGGQPVLGEQGELLQWYYDGWGDREAVHGRFARGWASVMLERASDIWANEGEDGKIPATARDVRALNMAGGKSVLA</sequence>
<organism evidence="2 3">
    <name type="scientific">Septoria linicola</name>
    <dbReference type="NCBI Taxonomy" id="215465"/>
    <lineage>
        <taxon>Eukaryota</taxon>
        <taxon>Fungi</taxon>
        <taxon>Dikarya</taxon>
        <taxon>Ascomycota</taxon>
        <taxon>Pezizomycotina</taxon>
        <taxon>Dothideomycetes</taxon>
        <taxon>Dothideomycetidae</taxon>
        <taxon>Mycosphaerellales</taxon>
        <taxon>Mycosphaerellaceae</taxon>
        <taxon>Septoria</taxon>
    </lineage>
</organism>
<proteinExistence type="predicted"/>
<dbReference type="Proteomes" id="UP001056384">
    <property type="component" value="Chromosome 11"/>
</dbReference>
<feature type="compositionally biased region" description="Basic and acidic residues" evidence="1">
    <location>
        <begin position="99"/>
        <end position="109"/>
    </location>
</feature>
<keyword evidence="3" id="KW-1185">Reference proteome</keyword>
<evidence type="ECO:0000256" key="1">
    <source>
        <dbReference type="SAM" id="MobiDB-lite"/>
    </source>
</evidence>
<name>A0A9Q9AZS9_9PEZI</name>
<protein>
    <submittedName>
        <fullName evidence="2">Uncharacterized protein</fullName>
    </submittedName>
</protein>
<accession>A0A9Q9AZS9</accession>
<dbReference type="AlphaFoldDB" id="A0A9Q9AZS9"/>